<sequence>MPLIIPPGYGSAAFQYGGNDGTPDYMTTLGLDLSAFGGDFTLAADTAFLCWRASMNTRVRSTYTFKQVVLGVGNDGPGGSVTSSKAAVVGGTPGASEVVAMAPILRKQTNVLGRPGRGRMFLPGMLGNVDTASTGNMIPEVYAAIQGVAETFYELLTVPAERQTEIFTDGTADYALPPVLLHSTTTVPTPITAFTLASKVGWIRKRLR</sequence>
<proteinExistence type="predicted"/>
<organism evidence="1">
    <name type="scientific">uncultured prokaryote</name>
    <dbReference type="NCBI Taxonomy" id="198431"/>
    <lineage>
        <taxon>unclassified sequences</taxon>
        <taxon>environmental samples</taxon>
    </lineage>
</organism>
<reference evidence="1" key="2">
    <citation type="submission" date="2015-07" db="EMBL/GenBank/DDBJ databases">
        <title>Plasmids, circular viruses and viroids from rat gut.</title>
        <authorList>
            <person name="Jorgensen T.J."/>
            <person name="Hansen M.A."/>
            <person name="Xu Z."/>
            <person name="Tabak M.A."/>
            <person name="Sorensen S.J."/>
            <person name="Hansen L.H."/>
        </authorList>
    </citation>
    <scope>NUCLEOTIDE SEQUENCE</scope>
    <source>
        <strain evidence="1">RGFK1688</strain>
    </source>
</reference>
<reference evidence="1" key="1">
    <citation type="submission" date="2015-06" db="EMBL/GenBank/DDBJ databases">
        <authorList>
            <person name="Joergensen T."/>
        </authorList>
    </citation>
    <scope>NUCLEOTIDE SEQUENCE</scope>
    <source>
        <strain evidence="1">RGFK1688</strain>
    </source>
</reference>
<protein>
    <submittedName>
        <fullName evidence="1">Uncharacterized protein</fullName>
    </submittedName>
</protein>
<accession>A0A0H5Q8E7</accession>
<dbReference type="EMBL" id="LN854191">
    <property type="protein sequence ID" value="CRY97680.1"/>
    <property type="molecule type" value="Genomic_DNA"/>
</dbReference>
<dbReference type="AlphaFoldDB" id="A0A0H5Q8E7"/>
<evidence type="ECO:0000313" key="1">
    <source>
        <dbReference type="EMBL" id="CRY97680.1"/>
    </source>
</evidence>
<name>A0A0H5Q8E7_9ZZZZ</name>